<gene>
    <name evidence="1" type="ORF">MVEN_00998400</name>
</gene>
<protein>
    <submittedName>
        <fullName evidence="1">Uncharacterized protein</fullName>
    </submittedName>
</protein>
<dbReference type="Proteomes" id="UP000620124">
    <property type="component" value="Unassembled WGS sequence"/>
</dbReference>
<proteinExistence type="predicted"/>
<dbReference type="AlphaFoldDB" id="A0A8H6YCT4"/>
<evidence type="ECO:0000313" key="1">
    <source>
        <dbReference type="EMBL" id="KAF7356639.1"/>
    </source>
</evidence>
<evidence type="ECO:0000313" key="2">
    <source>
        <dbReference type="Proteomes" id="UP000620124"/>
    </source>
</evidence>
<keyword evidence="2" id="KW-1185">Reference proteome</keyword>
<comment type="caution">
    <text evidence="1">The sequence shown here is derived from an EMBL/GenBank/DDBJ whole genome shotgun (WGS) entry which is preliminary data.</text>
</comment>
<organism evidence="1 2">
    <name type="scientific">Mycena venus</name>
    <dbReference type="NCBI Taxonomy" id="2733690"/>
    <lineage>
        <taxon>Eukaryota</taxon>
        <taxon>Fungi</taxon>
        <taxon>Dikarya</taxon>
        <taxon>Basidiomycota</taxon>
        <taxon>Agaricomycotina</taxon>
        <taxon>Agaricomycetes</taxon>
        <taxon>Agaricomycetidae</taxon>
        <taxon>Agaricales</taxon>
        <taxon>Marasmiineae</taxon>
        <taxon>Mycenaceae</taxon>
        <taxon>Mycena</taxon>
    </lineage>
</organism>
<sequence>MCVSRVKAYTSLFGPKPLRLHLVGQVASQPGLSLSELSGRSADCAVQLRHLQNISNKNPILRCNELQAWIVRRSAKSTTTQHYAFLI</sequence>
<reference evidence="1" key="1">
    <citation type="submission" date="2020-05" db="EMBL/GenBank/DDBJ databases">
        <title>Mycena genomes resolve the evolution of fungal bioluminescence.</title>
        <authorList>
            <person name="Tsai I.J."/>
        </authorList>
    </citation>
    <scope>NUCLEOTIDE SEQUENCE</scope>
    <source>
        <strain evidence="1">CCC161011</strain>
    </source>
</reference>
<accession>A0A8H6YCT4</accession>
<name>A0A8H6YCT4_9AGAR</name>
<dbReference type="EMBL" id="JACAZI010000007">
    <property type="protein sequence ID" value="KAF7356639.1"/>
    <property type="molecule type" value="Genomic_DNA"/>
</dbReference>